<organism evidence="15 16">
    <name type="scientific">Alkalicoccus urumqiensis</name>
    <name type="common">Bacillus urumqiensis</name>
    <dbReference type="NCBI Taxonomy" id="1548213"/>
    <lineage>
        <taxon>Bacteria</taxon>
        <taxon>Bacillati</taxon>
        <taxon>Bacillota</taxon>
        <taxon>Bacilli</taxon>
        <taxon>Bacillales</taxon>
        <taxon>Bacillaceae</taxon>
        <taxon>Alkalicoccus</taxon>
    </lineage>
</organism>
<dbReference type="Proteomes" id="UP000243650">
    <property type="component" value="Unassembled WGS sequence"/>
</dbReference>
<dbReference type="GO" id="GO:0008076">
    <property type="term" value="C:voltage-gated potassium channel complex"/>
    <property type="evidence" value="ECO:0007669"/>
    <property type="project" value="InterPro"/>
</dbReference>
<accession>A0A2P6MK61</accession>
<keyword evidence="3" id="KW-0633">Potassium transport</keyword>
<dbReference type="PANTHER" id="PTHR11537:SF254">
    <property type="entry name" value="POTASSIUM VOLTAGE-GATED CHANNEL PROTEIN SHAB"/>
    <property type="match status" value="1"/>
</dbReference>
<feature type="compositionally biased region" description="Basic and acidic residues" evidence="12">
    <location>
        <begin position="223"/>
        <end position="234"/>
    </location>
</feature>
<dbReference type="Pfam" id="PF00520">
    <property type="entry name" value="Ion_trans"/>
    <property type="match status" value="1"/>
</dbReference>
<comment type="subcellular location">
    <subcellularLocation>
        <location evidence="1">Membrane</location>
        <topology evidence="1">Multi-pass membrane protein</topology>
    </subcellularLocation>
</comment>
<feature type="transmembrane region" description="Helical" evidence="13">
    <location>
        <begin position="103"/>
        <end position="122"/>
    </location>
</feature>
<dbReference type="PANTHER" id="PTHR11537">
    <property type="entry name" value="VOLTAGE-GATED POTASSIUM CHANNEL"/>
    <property type="match status" value="1"/>
</dbReference>
<dbReference type="SUPFAM" id="SSF81324">
    <property type="entry name" value="Voltage-gated potassium channels"/>
    <property type="match status" value="1"/>
</dbReference>
<evidence type="ECO:0000256" key="13">
    <source>
        <dbReference type="SAM" id="Phobius"/>
    </source>
</evidence>
<evidence type="ECO:0000256" key="6">
    <source>
        <dbReference type="ARBA" id="ARBA00022882"/>
    </source>
</evidence>
<evidence type="ECO:0000256" key="4">
    <source>
        <dbReference type="ARBA" id="ARBA00022692"/>
    </source>
</evidence>
<keyword evidence="6" id="KW-0851">Voltage-gated channel</keyword>
<dbReference type="GO" id="GO:0005249">
    <property type="term" value="F:voltage-gated potassium channel activity"/>
    <property type="evidence" value="ECO:0007669"/>
    <property type="project" value="InterPro"/>
</dbReference>
<feature type="transmembrane region" description="Helical" evidence="13">
    <location>
        <begin position="26"/>
        <end position="42"/>
    </location>
</feature>
<evidence type="ECO:0000256" key="1">
    <source>
        <dbReference type="ARBA" id="ARBA00004141"/>
    </source>
</evidence>
<evidence type="ECO:0000256" key="10">
    <source>
        <dbReference type="ARBA" id="ARBA00023136"/>
    </source>
</evidence>
<dbReference type="GO" id="GO:0001508">
    <property type="term" value="P:action potential"/>
    <property type="evidence" value="ECO:0007669"/>
    <property type="project" value="TreeGrafter"/>
</dbReference>
<dbReference type="AlphaFoldDB" id="A0A2P6MK61"/>
<evidence type="ECO:0000256" key="8">
    <source>
        <dbReference type="ARBA" id="ARBA00022989"/>
    </source>
</evidence>
<dbReference type="InterPro" id="IPR028325">
    <property type="entry name" value="VG_K_chnl"/>
</dbReference>
<keyword evidence="4 13" id="KW-0812">Transmembrane</keyword>
<keyword evidence="7" id="KW-0630">Potassium</keyword>
<keyword evidence="11" id="KW-0407">Ion channel</keyword>
<keyword evidence="5" id="KW-0631">Potassium channel</keyword>
<keyword evidence="2" id="KW-0813">Transport</keyword>
<dbReference type="EMBL" id="PVNS01000003">
    <property type="protein sequence ID" value="PRO66667.1"/>
    <property type="molecule type" value="Genomic_DNA"/>
</dbReference>
<dbReference type="Gene3D" id="1.10.287.70">
    <property type="match status" value="1"/>
</dbReference>
<evidence type="ECO:0000313" key="16">
    <source>
        <dbReference type="Proteomes" id="UP000243650"/>
    </source>
</evidence>
<evidence type="ECO:0000256" key="3">
    <source>
        <dbReference type="ARBA" id="ARBA00022538"/>
    </source>
</evidence>
<evidence type="ECO:0000259" key="14">
    <source>
        <dbReference type="Pfam" id="PF00520"/>
    </source>
</evidence>
<sequence>MTLVVLAVVSVLTIWSDHSFFRSIDWIVWMLFVIDIGTRFVIAPKKWAYIKNNPFDVIAVIPFDAVFQLARIARLIRVLRLLSIGRKYGGTFFRVLRTNNLDTVISITIIMILAGSIPIYYIEPDITSYADAVWWSIVTTTTVGYGDISPATGPSRMIAVVLMIVGIGTIGMITGSIASFFIKEDREEKPSSEYRYLRDQLERMEELSGAEVDRMIAMLESIKQQKADSRESAEKSGPGKGAGGTE</sequence>
<comment type="caution">
    <text evidence="15">The sequence shown here is derived from an EMBL/GenBank/DDBJ whole genome shotgun (WGS) entry which is preliminary data.</text>
</comment>
<feature type="region of interest" description="Disordered" evidence="12">
    <location>
        <begin position="223"/>
        <end position="246"/>
    </location>
</feature>
<evidence type="ECO:0000256" key="11">
    <source>
        <dbReference type="ARBA" id="ARBA00023303"/>
    </source>
</evidence>
<feature type="domain" description="Ion transport" evidence="14">
    <location>
        <begin position="18"/>
        <end position="186"/>
    </location>
</feature>
<dbReference type="InterPro" id="IPR027359">
    <property type="entry name" value="Volt_channel_dom_sf"/>
</dbReference>
<proteinExistence type="predicted"/>
<evidence type="ECO:0000256" key="12">
    <source>
        <dbReference type="SAM" id="MobiDB-lite"/>
    </source>
</evidence>
<keyword evidence="10 13" id="KW-0472">Membrane</keyword>
<name>A0A2P6MK61_ALKUR</name>
<evidence type="ECO:0000256" key="5">
    <source>
        <dbReference type="ARBA" id="ARBA00022826"/>
    </source>
</evidence>
<evidence type="ECO:0000313" key="15">
    <source>
        <dbReference type="EMBL" id="PRO66667.1"/>
    </source>
</evidence>
<dbReference type="InterPro" id="IPR005821">
    <property type="entry name" value="Ion_trans_dom"/>
</dbReference>
<evidence type="ECO:0000256" key="9">
    <source>
        <dbReference type="ARBA" id="ARBA00023065"/>
    </source>
</evidence>
<keyword evidence="16" id="KW-1185">Reference proteome</keyword>
<dbReference type="OrthoDB" id="9785285at2"/>
<keyword evidence="8 13" id="KW-1133">Transmembrane helix</keyword>
<evidence type="ECO:0000256" key="7">
    <source>
        <dbReference type="ARBA" id="ARBA00022958"/>
    </source>
</evidence>
<dbReference type="Gene3D" id="1.20.120.350">
    <property type="entry name" value="Voltage-gated potassium channels. Chain C"/>
    <property type="match status" value="1"/>
</dbReference>
<protein>
    <submittedName>
        <fullName evidence="15">Ion transporter</fullName>
    </submittedName>
</protein>
<feature type="transmembrane region" description="Helical" evidence="13">
    <location>
        <begin position="157"/>
        <end position="182"/>
    </location>
</feature>
<evidence type="ECO:0000256" key="2">
    <source>
        <dbReference type="ARBA" id="ARBA00022448"/>
    </source>
</evidence>
<gene>
    <name evidence="15" type="ORF">C6I21_04365</name>
</gene>
<keyword evidence="9" id="KW-0406">Ion transport</keyword>
<reference evidence="15 16" key="1">
    <citation type="submission" date="2018-03" db="EMBL/GenBank/DDBJ databases">
        <title>Bacillus urumqiensis sp. nov., a moderately haloalkaliphilic bacterium isolated from a salt lake.</title>
        <authorList>
            <person name="Zhao B."/>
            <person name="Liao Z."/>
        </authorList>
    </citation>
    <scope>NUCLEOTIDE SEQUENCE [LARGE SCALE GENOMIC DNA]</scope>
    <source>
        <strain evidence="15 16">BZ-SZ-XJ18</strain>
    </source>
</reference>